<gene>
    <name evidence="2" type="primary">GIP</name>
    <name evidence="2" type="ORF">CR513_12018</name>
</gene>
<organism evidence="2 3">
    <name type="scientific">Mucuna pruriens</name>
    <name type="common">Velvet bean</name>
    <name type="synonym">Dolichos pruriens</name>
    <dbReference type="NCBI Taxonomy" id="157652"/>
    <lineage>
        <taxon>Eukaryota</taxon>
        <taxon>Viridiplantae</taxon>
        <taxon>Streptophyta</taxon>
        <taxon>Embryophyta</taxon>
        <taxon>Tracheophyta</taxon>
        <taxon>Spermatophyta</taxon>
        <taxon>Magnoliopsida</taxon>
        <taxon>eudicotyledons</taxon>
        <taxon>Gunneridae</taxon>
        <taxon>Pentapetalae</taxon>
        <taxon>rosids</taxon>
        <taxon>fabids</taxon>
        <taxon>Fabales</taxon>
        <taxon>Fabaceae</taxon>
        <taxon>Papilionoideae</taxon>
        <taxon>50 kb inversion clade</taxon>
        <taxon>NPAAA clade</taxon>
        <taxon>indigoferoid/millettioid clade</taxon>
        <taxon>Phaseoleae</taxon>
        <taxon>Mucuna</taxon>
    </lineage>
</organism>
<evidence type="ECO:0000313" key="3">
    <source>
        <dbReference type="Proteomes" id="UP000257109"/>
    </source>
</evidence>
<evidence type="ECO:0000259" key="1">
    <source>
        <dbReference type="Pfam" id="PF07727"/>
    </source>
</evidence>
<evidence type="ECO:0000313" key="2">
    <source>
        <dbReference type="EMBL" id="RDY04298.1"/>
    </source>
</evidence>
<dbReference type="Proteomes" id="UP000257109">
    <property type="component" value="Unassembled WGS sequence"/>
</dbReference>
<accession>A0A371HNC0</accession>
<dbReference type="PANTHER" id="PTHR11439">
    <property type="entry name" value="GAG-POL-RELATED RETROTRANSPOSON"/>
    <property type="match status" value="1"/>
</dbReference>
<dbReference type="OrthoDB" id="414945at2759"/>
<dbReference type="PANTHER" id="PTHR11439:SF440">
    <property type="entry name" value="INTEGRASE CATALYTIC DOMAIN-CONTAINING PROTEIN"/>
    <property type="match status" value="1"/>
</dbReference>
<name>A0A371HNC0_MUCPR</name>
<keyword evidence="3" id="KW-1185">Reference proteome</keyword>
<dbReference type="AlphaFoldDB" id="A0A371HNC0"/>
<sequence>MNMVRITFSLPAQFGWNLQQFDVKNVLLHGDLEEEVYMESPLGLYSHNEKNKVYRLKKQCILTLLLLYVDDMIVIDDDDIKKLSLKEKLTTQFELKELEKLKYFLGIEENYDARLHGYLLNRTIELGVKKASLRKGLLLRKEGTLSIEIYTDVDYAGSIVDRRSTFGYCMFLGGNLVKWRSNKQNVIASSSVEEKFRVWHTIYMKDIILDDLKVKYKGLMKLFYDNNSTISIAHNLIQHNRTKHIEIDKYFMKRKLDSRLIITKHVPIRP</sequence>
<feature type="domain" description="Reverse transcriptase Ty1/copia-type" evidence="1">
    <location>
        <begin position="2"/>
        <end position="59"/>
    </location>
</feature>
<dbReference type="EMBL" id="QJKJ01002106">
    <property type="protein sequence ID" value="RDY04298.1"/>
    <property type="molecule type" value="Genomic_DNA"/>
</dbReference>
<feature type="non-terminal residue" evidence="2">
    <location>
        <position position="1"/>
    </location>
</feature>
<protein>
    <submittedName>
        <fullName evidence="2">Copia protein</fullName>
    </submittedName>
</protein>
<dbReference type="STRING" id="157652.A0A371HNC0"/>
<reference evidence="2" key="1">
    <citation type="submission" date="2018-05" db="EMBL/GenBank/DDBJ databases">
        <title>Draft genome of Mucuna pruriens seed.</title>
        <authorList>
            <person name="Nnadi N.E."/>
            <person name="Vos R."/>
            <person name="Hasami M.H."/>
            <person name="Devisetty U.K."/>
            <person name="Aguiy J.C."/>
        </authorList>
    </citation>
    <scope>NUCLEOTIDE SEQUENCE [LARGE SCALE GENOMIC DNA]</scope>
    <source>
        <strain evidence="2">JCA_2017</strain>
    </source>
</reference>
<dbReference type="InterPro" id="IPR013103">
    <property type="entry name" value="RVT_2"/>
</dbReference>
<dbReference type="CDD" id="cd09272">
    <property type="entry name" value="RNase_HI_RT_Ty1"/>
    <property type="match status" value="1"/>
</dbReference>
<dbReference type="Pfam" id="PF07727">
    <property type="entry name" value="RVT_2"/>
    <property type="match status" value="1"/>
</dbReference>
<comment type="caution">
    <text evidence="2">The sequence shown here is derived from an EMBL/GenBank/DDBJ whole genome shotgun (WGS) entry which is preliminary data.</text>
</comment>
<proteinExistence type="predicted"/>